<dbReference type="VEuPathDB" id="FungiDB:MELLADRAFT_84847"/>
<dbReference type="RefSeq" id="XP_007419153.1">
    <property type="nucleotide sequence ID" value="XM_007419091.1"/>
</dbReference>
<evidence type="ECO:0000313" key="3">
    <source>
        <dbReference type="Proteomes" id="UP000001072"/>
    </source>
</evidence>
<dbReference type="GeneID" id="18933629"/>
<evidence type="ECO:0000313" key="2">
    <source>
        <dbReference type="EMBL" id="EGF97585.1"/>
    </source>
</evidence>
<accession>F4SCP5</accession>
<dbReference type="KEGG" id="mlr:MELLADRAFT_84847"/>
<dbReference type="AlphaFoldDB" id="F4SCP5"/>
<gene>
    <name evidence="2" type="ORF">MELLADRAFT_84847</name>
</gene>
<protein>
    <submittedName>
        <fullName evidence="2">Uncharacterized protein</fullName>
    </submittedName>
</protein>
<keyword evidence="3" id="KW-1185">Reference proteome</keyword>
<dbReference type="HOGENOM" id="CLU_113812_0_0_1"/>
<organism evidence="3">
    <name type="scientific">Melampsora larici-populina (strain 98AG31 / pathotype 3-4-7)</name>
    <name type="common">Poplar leaf rust fungus</name>
    <dbReference type="NCBI Taxonomy" id="747676"/>
    <lineage>
        <taxon>Eukaryota</taxon>
        <taxon>Fungi</taxon>
        <taxon>Dikarya</taxon>
        <taxon>Basidiomycota</taxon>
        <taxon>Pucciniomycotina</taxon>
        <taxon>Pucciniomycetes</taxon>
        <taxon>Pucciniales</taxon>
        <taxon>Melampsoraceae</taxon>
        <taxon>Melampsora</taxon>
    </lineage>
</organism>
<dbReference type="InParanoid" id="F4SCP5"/>
<keyword evidence="1" id="KW-0175">Coiled coil</keyword>
<feature type="coiled-coil region" evidence="1">
    <location>
        <begin position="43"/>
        <end position="77"/>
    </location>
</feature>
<name>F4SCP5_MELLP</name>
<reference evidence="3" key="1">
    <citation type="journal article" date="2011" name="Proc. Natl. Acad. Sci. U.S.A.">
        <title>Obligate biotrophy features unraveled by the genomic analysis of rust fungi.</title>
        <authorList>
            <person name="Duplessis S."/>
            <person name="Cuomo C.A."/>
            <person name="Lin Y.-C."/>
            <person name="Aerts A."/>
            <person name="Tisserant E."/>
            <person name="Veneault-Fourrey C."/>
            <person name="Joly D.L."/>
            <person name="Hacquard S."/>
            <person name="Amselem J."/>
            <person name="Cantarel B.L."/>
            <person name="Chiu R."/>
            <person name="Coutinho P.M."/>
            <person name="Feau N."/>
            <person name="Field M."/>
            <person name="Frey P."/>
            <person name="Gelhaye E."/>
            <person name="Goldberg J."/>
            <person name="Grabherr M.G."/>
            <person name="Kodira C.D."/>
            <person name="Kohler A."/>
            <person name="Kuees U."/>
            <person name="Lindquist E.A."/>
            <person name="Lucas S.M."/>
            <person name="Mago R."/>
            <person name="Mauceli E."/>
            <person name="Morin E."/>
            <person name="Murat C."/>
            <person name="Pangilinan J.L."/>
            <person name="Park R."/>
            <person name="Pearson M."/>
            <person name="Quesneville H."/>
            <person name="Rouhier N."/>
            <person name="Sakthikumar S."/>
            <person name="Salamov A.A."/>
            <person name="Schmutz J."/>
            <person name="Selles B."/>
            <person name="Shapiro H."/>
            <person name="Tanguay P."/>
            <person name="Tuskan G.A."/>
            <person name="Henrissat B."/>
            <person name="Van de Peer Y."/>
            <person name="Rouze P."/>
            <person name="Ellis J.G."/>
            <person name="Dodds P.N."/>
            <person name="Schein J.E."/>
            <person name="Zhong S."/>
            <person name="Hamelin R.C."/>
            <person name="Grigoriev I.V."/>
            <person name="Szabo L.J."/>
            <person name="Martin F."/>
        </authorList>
    </citation>
    <scope>NUCLEOTIDE SEQUENCE [LARGE SCALE GENOMIC DNA]</scope>
    <source>
        <strain evidence="3">98AG31 / pathotype 3-4-7</strain>
    </source>
</reference>
<evidence type="ECO:0000256" key="1">
    <source>
        <dbReference type="SAM" id="Coils"/>
    </source>
</evidence>
<dbReference type="EMBL" id="GL883215">
    <property type="protein sequence ID" value="EGF97585.1"/>
    <property type="molecule type" value="Genomic_DNA"/>
</dbReference>
<dbReference type="Proteomes" id="UP000001072">
    <property type="component" value="Unassembled WGS sequence"/>
</dbReference>
<sequence>MQREILYAERKSLETPDEGYPGHGAQFFKNLWTTQKAWQLDAMNEQKSRKKELIAVLLGLEEELIGARERLRTIQRTRRRARTEAENNDLMALPATVADVEEQIEAVATALGGAAFRDLAGATDNRTNALIAILIARSNLYEAKVGLTESRLRRHHNTG</sequence>
<proteinExistence type="predicted"/>